<keyword evidence="16" id="KW-1133">Transmembrane helix</keyword>
<dbReference type="CDD" id="cd00028">
    <property type="entry name" value="B_lectin"/>
    <property type="match status" value="2"/>
</dbReference>
<feature type="transmembrane region" description="Helical" evidence="16">
    <location>
        <begin position="494"/>
        <end position="515"/>
    </location>
</feature>
<keyword evidence="7 15" id="KW-0547">Nucleotide-binding</keyword>
<evidence type="ECO:0000259" key="19">
    <source>
        <dbReference type="PROSITE" id="PS50948"/>
    </source>
</evidence>
<evidence type="ECO:0000256" key="14">
    <source>
        <dbReference type="ARBA" id="ARBA00048679"/>
    </source>
</evidence>
<dbReference type="InterPro" id="IPR036426">
    <property type="entry name" value="Bulb-type_lectin_dom_sf"/>
</dbReference>
<dbReference type="Pfam" id="PF01453">
    <property type="entry name" value="B_lectin"/>
    <property type="match status" value="2"/>
</dbReference>
<dbReference type="GO" id="GO:0005886">
    <property type="term" value="C:plasma membrane"/>
    <property type="evidence" value="ECO:0007669"/>
    <property type="project" value="UniProtKB-SubCell"/>
</dbReference>
<evidence type="ECO:0000256" key="8">
    <source>
        <dbReference type="ARBA" id="ARBA00022777"/>
    </source>
</evidence>
<evidence type="ECO:0000256" key="7">
    <source>
        <dbReference type="ARBA" id="ARBA00022741"/>
    </source>
</evidence>
<dbReference type="GO" id="GO:0004674">
    <property type="term" value="F:protein serine/threonine kinase activity"/>
    <property type="evidence" value="ECO:0007669"/>
    <property type="project" value="UniProtKB-KW"/>
</dbReference>
<keyword evidence="9 15" id="KW-0067">ATP-binding</keyword>
<evidence type="ECO:0000256" key="2">
    <source>
        <dbReference type="ARBA" id="ARBA00012513"/>
    </source>
</evidence>
<comment type="catalytic activity">
    <reaction evidence="13">
        <text>L-threonyl-[protein] + ATP = O-phospho-L-threonyl-[protein] + ADP + H(+)</text>
        <dbReference type="Rhea" id="RHEA:46608"/>
        <dbReference type="Rhea" id="RHEA-COMP:11060"/>
        <dbReference type="Rhea" id="RHEA-COMP:11605"/>
        <dbReference type="ChEBI" id="CHEBI:15378"/>
        <dbReference type="ChEBI" id="CHEBI:30013"/>
        <dbReference type="ChEBI" id="CHEBI:30616"/>
        <dbReference type="ChEBI" id="CHEBI:61977"/>
        <dbReference type="ChEBI" id="CHEBI:456216"/>
        <dbReference type="EC" id="2.7.11.1"/>
    </reaction>
</comment>
<dbReference type="PROSITE" id="PS50948">
    <property type="entry name" value="PAN"/>
    <property type="match status" value="2"/>
</dbReference>
<dbReference type="InterPro" id="IPR000719">
    <property type="entry name" value="Prot_kinase_dom"/>
</dbReference>
<dbReference type="PANTHER" id="PTHR27002:SF913">
    <property type="entry name" value="RECEPTOR-LIKE SERINE_THREONINE-PROTEIN KINASE"/>
    <property type="match status" value="1"/>
</dbReference>
<evidence type="ECO:0000313" key="21">
    <source>
        <dbReference type="Proteomes" id="UP001341281"/>
    </source>
</evidence>
<evidence type="ECO:0000256" key="13">
    <source>
        <dbReference type="ARBA" id="ARBA00047899"/>
    </source>
</evidence>
<organism evidence="20 21">
    <name type="scientific">Paspalum notatum var. saurae</name>
    <dbReference type="NCBI Taxonomy" id="547442"/>
    <lineage>
        <taxon>Eukaryota</taxon>
        <taxon>Viridiplantae</taxon>
        <taxon>Streptophyta</taxon>
        <taxon>Embryophyta</taxon>
        <taxon>Tracheophyta</taxon>
        <taxon>Spermatophyta</taxon>
        <taxon>Magnoliopsida</taxon>
        <taxon>Liliopsida</taxon>
        <taxon>Poales</taxon>
        <taxon>Poaceae</taxon>
        <taxon>PACMAD clade</taxon>
        <taxon>Panicoideae</taxon>
        <taxon>Andropogonodae</taxon>
        <taxon>Paspaleae</taxon>
        <taxon>Paspalinae</taxon>
        <taxon>Paspalum</taxon>
    </lineage>
</organism>
<keyword evidence="10" id="KW-1015">Disulfide bond</keyword>
<dbReference type="FunFam" id="2.90.10.10:FF:000005">
    <property type="entry name" value="G-type lectin S-receptor-like serine/threonine-protein kinase"/>
    <property type="match status" value="1"/>
</dbReference>
<comment type="catalytic activity">
    <reaction evidence="14">
        <text>L-seryl-[protein] + ATP = O-phospho-L-seryl-[protein] + ADP + H(+)</text>
        <dbReference type="Rhea" id="RHEA:17989"/>
        <dbReference type="Rhea" id="RHEA-COMP:9863"/>
        <dbReference type="Rhea" id="RHEA-COMP:11604"/>
        <dbReference type="ChEBI" id="CHEBI:15378"/>
        <dbReference type="ChEBI" id="CHEBI:29999"/>
        <dbReference type="ChEBI" id="CHEBI:30616"/>
        <dbReference type="ChEBI" id="CHEBI:83421"/>
        <dbReference type="ChEBI" id="CHEBI:456216"/>
        <dbReference type="EC" id="2.7.11.1"/>
    </reaction>
</comment>
<protein>
    <recommendedName>
        <fullName evidence="2">non-specific serine/threonine protein kinase</fullName>
        <ecNumber evidence="2">2.7.11.1</ecNumber>
    </recommendedName>
</protein>
<dbReference type="PROSITE" id="PS50927">
    <property type="entry name" value="BULB_LECTIN"/>
    <property type="match status" value="2"/>
</dbReference>
<dbReference type="CDD" id="cd14066">
    <property type="entry name" value="STKc_IRAK"/>
    <property type="match status" value="2"/>
</dbReference>
<dbReference type="InterPro" id="IPR003609">
    <property type="entry name" value="Pan_app"/>
</dbReference>
<dbReference type="Proteomes" id="UP001341281">
    <property type="component" value="Chromosome 07"/>
</dbReference>
<proteinExistence type="predicted"/>
<dbReference type="SUPFAM" id="SSF51110">
    <property type="entry name" value="alpha-D-mannose-specific plant lectins"/>
    <property type="match status" value="2"/>
</dbReference>
<dbReference type="SMART" id="SM00108">
    <property type="entry name" value="B_lectin"/>
    <property type="match status" value="2"/>
</dbReference>
<dbReference type="FunFam" id="2.90.10.10:FF:000014">
    <property type="entry name" value="Serine/threonine-protein kinase"/>
    <property type="match status" value="1"/>
</dbReference>
<dbReference type="InterPro" id="IPR000858">
    <property type="entry name" value="S_locus_glycoprot_dom"/>
</dbReference>
<keyword evidence="6" id="KW-0732">Signal</keyword>
<keyword evidence="11" id="KW-0675">Receptor</keyword>
<feature type="domain" description="Apple" evidence="19">
    <location>
        <begin position="1198"/>
        <end position="1282"/>
    </location>
</feature>
<gene>
    <name evidence="20" type="ORF">U9M48_033992</name>
</gene>
<keyword evidence="12" id="KW-0325">Glycoprotein</keyword>
<evidence type="ECO:0000256" key="3">
    <source>
        <dbReference type="ARBA" id="ARBA00022475"/>
    </source>
</evidence>
<dbReference type="FunFam" id="3.30.200.20:FF:000195">
    <property type="entry name" value="G-type lectin S-receptor-like serine/threonine-protein kinase"/>
    <property type="match status" value="1"/>
</dbReference>
<dbReference type="Gene3D" id="3.30.200.20">
    <property type="entry name" value="Phosphorylase Kinase, domain 1"/>
    <property type="match status" value="2"/>
</dbReference>
<keyword evidence="4" id="KW-0723">Serine/threonine-protein kinase</keyword>
<sequence length="1720" mass="188915">MSASTSGSPTSLDHLLRFGEDEDPSATLKPVAALSLTAAVVAASSAENEWKNPDSEDVKPCVVLVCTEAHKASSAASIASDTLSNGGNITDGETLVSSGGSFTMGFFSPTGVPAKRYLGIWFTASPDAVCWVANRDTPLNTTSGVLVMGTRASLRLLDGSGQAAWSSNSTSSAAAVAQLLDSGNLVVRDQSSGAVLWQSFDHPSNTLLAGMRLGKDPRTGVEWSLTSWRAPNDPTPGDCRRVMDTRGLPDCVSWQGSVKKYRTGPWNGLWFSGVPEMASYSELFSNQVVVRPDEVAYIFNATAGAPFSRLVLNEVGVLQRLAWDPASRVWNVFAQAPRDVCDDYAMCGAFGLCNVNTASTLFCSCVMGFSPMNPTQWSMRESGGGCWRNAPLECGNGTTTDGFMVVRGVKLPDADNTTVDMGATLEQCRARCLANCSCVAYAAADIRGGGDGSGCVMWTNYIVDVRYVDRGQDLYVRLAKSELANDKNMDEVKIVIPVAASLLVLAAAGMYLVWICRLRGRHLNRDIQKKAMLNELGDENLELPFVSFGDIIKTTNNFSEGNMLGQGGFGKVYKGMLDENKEVAIKRLGQSSGQGAEEFKNEVVLIAKLQHRNLVRLIGFCIYGDEKLLIYEYLPNKSLDSFIFDAASKKVLDWPTRFKIIKGISRGLLYLHRDSRLTIIHRDLKPSNILLDADMSPKISDFGMARIFGGNQHEANTNRVVGTYGYMSPEYAMDGAFSVKSDTYSFGVILLEIISGLRISLTHITDFPNLLAYAWSLWNEGKAMDLLDSSFAGSCSPNEALRCIHIGLLCVQDNPNSRPLMSSAVFMLENETTSLPVPNQPVYFSQKYSSAQETGDNTMISGEMGTICLTIFILLLLFCFCKSDDQLTSARPLTPGDLLVSKGGVFASGFFSPAGSDTSLYVGIWFHGIPERNRTIVWVANRDSPATTASSPTLAIISNSSDLVLSDSKGNTLWRTQNITSAHHSGTRLVLLDTGNLVLQLPDGTVMWQSFDHPTDTILPGMKFLMIHKARAAGRLVSWRGTDDPSTGDFSFGLDPIFNLQMMIWHGTKPYCRISVWNGVSASGGMYTSNSSSIVYQTIVNTGDEFYLVYTVSDNFPYSRIMLDHTGTMKLLRWDSTLSSWMVTSERPTGGFGLYDSCGPNGYCDFTGAAPACHCLEGYEPIGLNSSRGCRRTKPLQCSKGSHFVSLPGMRVPDKFVLLRNRSFEQCAAECSRNCSCTAYAYANLSSLGAMANQSRCLVWTGELVDTWKSSNYDENLYLRLSDPPVKMKTVKIVVPVIACLLLSASIALVWICRFQGKWQKKEIQKKMMLGYLNASNELGDRNVEFPFVSFDDIVHATDNFSDCNMLGRGGFGKVYKGMLEGGKEVAVKRLSQGSWQGIDEFRNEVVLLVKLQHRNLVRLLGCCIHEEEKLLIYEYLPNKNLDAFLFDASREHVLDWPTRFKIIKGISKGLLYLHQDSRLTIIHRDLKASNILLDTEMNPKISDFGMARIFGGNEQLANTTRVVGTYGYMAPEYVTSGAFSVKSDTYSFGVLLLEIISGLKIISSQISMDFPNLISYTWKLWEDGNVTELVDPSVAESCPLHEVLRCIHVGLLCVQDNPNARPLMSSVVFMLENETILIPAPKEPVYFVPRNNGTEETRSNMEGFLNTSGITTLEGCSDSKYFYVSSKIRLGNSQSSDKETLANSELFSASYHSVNDYHA</sequence>
<dbReference type="InterPro" id="IPR011009">
    <property type="entry name" value="Kinase-like_dom_sf"/>
</dbReference>
<name>A0AAQ3X760_PASNO</name>
<keyword evidence="16" id="KW-0812">Transmembrane</keyword>
<dbReference type="FunFam" id="2.90.10.30:FF:000003">
    <property type="entry name" value="Os04g0303100 protein"/>
    <property type="match status" value="2"/>
</dbReference>
<evidence type="ECO:0000256" key="11">
    <source>
        <dbReference type="ARBA" id="ARBA00023170"/>
    </source>
</evidence>
<dbReference type="PROSITE" id="PS50011">
    <property type="entry name" value="PROTEIN_KINASE_DOM"/>
    <property type="match status" value="2"/>
</dbReference>
<dbReference type="PROSITE" id="PS00108">
    <property type="entry name" value="PROTEIN_KINASE_ST"/>
    <property type="match status" value="2"/>
</dbReference>
<feature type="transmembrane region" description="Helical" evidence="16">
    <location>
        <begin position="1293"/>
        <end position="1313"/>
    </location>
</feature>
<evidence type="ECO:0000256" key="4">
    <source>
        <dbReference type="ARBA" id="ARBA00022527"/>
    </source>
</evidence>
<dbReference type="FunFam" id="1.10.510.10:FF:000060">
    <property type="entry name" value="G-type lectin S-receptor-like serine/threonine-protein kinase"/>
    <property type="match status" value="2"/>
</dbReference>
<evidence type="ECO:0000313" key="20">
    <source>
        <dbReference type="EMBL" id="WVZ87340.1"/>
    </source>
</evidence>
<evidence type="ECO:0000256" key="1">
    <source>
        <dbReference type="ARBA" id="ARBA00004251"/>
    </source>
</evidence>
<keyword evidence="5" id="KW-0808">Transferase</keyword>
<evidence type="ECO:0000256" key="5">
    <source>
        <dbReference type="ARBA" id="ARBA00022679"/>
    </source>
</evidence>
<dbReference type="Pfam" id="PF08276">
    <property type="entry name" value="PAN_2"/>
    <property type="match status" value="2"/>
</dbReference>
<feature type="domain" description="Protein kinase" evidence="17">
    <location>
        <begin position="558"/>
        <end position="843"/>
    </location>
</feature>
<feature type="domain" description="Bulb-type lectin" evidence="18">
    <location>
        <begin position="80"/>
        <end position="200"/>
    </location>
</feature>
<dbReference type="FunFam" id="3.30.200.20:FF:000402">
    <property type="entry name" value="Serine/threonine-protein kinase"/>
    <property type="match status" value="1"/>
</dbReference>
<evidence type="ECO:0000256" key="6">
    <source>
        <dbReference type="ARBA" id="ARBA00022729"/>
    </source>
</evidence>
<dbReference type="EMBL" id="CP144751">
    <property type="protein sequence ID" value="WVZ87340.1"/>
    <property type="molecule type" value="Genomic_DNA"/>
</dbReference>
<dbReference type="InterPro" id="IPR017441">
    <property type="entry name" value="Protein_kinase_ATP_BS"/>
</dbReference>
<keyword evidence="21" id="KW-1185">Reference proteome</keyword>
<dbReference type="PROSITE" id="PS00107">
    <property type="entry name" value="PROTEIN_KINASE_ATP"/>
    <property type="match status" value="2"/>
</dbReference>
<evidence type="ECO:0000256" key="16">
    <source>
        <dbReference type="SAM" id="Phobius"/>
    </source>
</evidence>
<dbReference type="SMART" id="SM00473">
    <property type="entry name" value="PAN_AP"/>
    <property type="match status" value="2"/>
</dbReference>
<feature type="domain" description="Apple" evidence="19">
    <location>
        <begin position="394"/>
        <end position="479"/>
    </location>
</feature>
<feature type="binding site" evidence="15">
    <location>
        <position position="1389"/>
    </location>
    <ligand>
        <name>ATP</name>
        <dbReference type="ChEBI" id="CHEBI:30616"/>
    </ligand>
</feature>
<dbReference type="SUPFAM" id="SSF56112">
    <property type="entry name" value="Protein kinase-like (PK-like)"/>
    <property type="match status" value="2"/>
</dbReference>
<dbReference type="Gene3D" id="2.90.10.10">
    <property type="entry name" value="Bulb-type lectin domain"/>
    <property type="match status" value="2"/>
</dbReference>
<feature type="binding site" evidence="15">
    <location>
        <position position="586"/>
    </location>
    <ligand>
        <name>ATP</name>
        <dbReference type="ChEBI" id="CHEBI:30616"/>
    </ligand>
</feature>
<dbReference type="InterPro" id="IPR001245">
    <property type="entry name" value="Ser-Thr/Tyr_kinase_cat_dom"/>
</dbReference>
<keyword evidence="16" id="KW-0472">Membrane</keyword>
<evidence type="ECO:0000256" key="9">
    <source>
        <dbReference type="ARBA" id="ARBA00022840"/>
    </source>
</evidence>
<keyword evidence="8" id="KW-0418">Kinase</keyword>
<dbReference type="Gene3D" id="1.10.510.10">
    <property type="entry name" value="Transferase(Phosphotransferase) domain 1"/>
    <property type="match status" value="2"/>
</dbReference>
<dbReference type="GO" id="GO:0048544">
    <property type="term" value="P:recognition of pollen"/>
    <property type="evidence" value="ECO:0007669"/>
    <property type="project" value="InterPro"/>
</dbReference>
<dbReference type="GO" id="GO:0051707">
    <property type="term" value="P:response to other organism"/>
    <property type="evidence" value="ECO:0007669"/>
    <property type="project" value="UniProtKB-ARBA"/>
</dbReference>
<dbReference type="CDD" id="cd01098">
    <property type="entry name" value="PAN_AP_plant"/>
    <property type="match status" value="2"/>
</dbReference>
<comment type="subcellular location">
    <subcellularLocation>
        <location evidence="1">Cell membrane</location>
        <topology evidence="1">Single-pass type I membrane protein</topology>
    </subcellularLocation>
</comment>
<reference evidence="20 21" key="1">
    <citation type="submission" date="2024-02" db="EMBL/GenBank/DDBJ databases">
        <title>High-quality chromosome-scale genome assembly of Pensacola bahiagrass (Paspalum notatum Flugge var. saurae).</title>
        <authorList>
            <person name="Vega J.M."/>
            <person name="Podio M."/>
            <person name="Orjuela J."/>
            <person name="Siena L.A."/>
            <person name="Pessino S.C."/>
            <person name="Combes M.C."/>
            <person name="Mariac C."/>
            <person name="Albertini E."/>
            <person name="Pupilli F."/>
            <person name="Ortiz J.P.A."/>
            <person name="Leblanc O."/>
        </authorList>
    </citation>
    <scope>NUCLEOTIDE SEQUENCE [LARGE SCALE GENOMIC DNA]</scope>
    <source>
        <strain evidence="20">R1</strain>
        <tissue evidence="20">Leaf</tissue>
    </source>
</reference>
<accession>A0AAQ3X760</accession>
<dbReference type="EC" id="2.7.11.1" evidence="2"/>
<evidence type="ECO:0000259" key="18">
    <source>
        <dbReference type="PROSITE" id="PS50927"/>
    </source>
</evidence>
<feature type="non-terminal residue" evidence="20">
    <location>
        <position position="1"/>
    </location>
</feature>
<dbReference type="InterPro" id="IPR001480">
    <property type="entry name" value="Bulb-type_lectin_dom"/>
</dbReference>
<evidence type="ECO:0000256" key="10">
    <source>
        <dbReference type="ARBA" id="ARBA00023157"/>
    </source>
</evidence>
<dbReference type="InterPro" id="IPR008271">
    <property type="entry name" value="Ser/Thr_kinase_AS"/>
</dbReference>
<feature type="domain" description="Protein kinase" evidence="17">
    <location>
        <begin position="1361"/>
        <end position="1637"/>
    </location>
</feature>
<dbReference type="GO" id="GO:0005524">
    <property type="term" value="F:ATP binding"/>
    <property type="evidence" value="ECO:0007669"/>
    <property type="project" value="UniProtKB-UniRule"/>
</dbReference>
<evidence type="ECO:0000256" key="12">
    <source>
        <dbReference type="ARBA" id="ARBA00023180"/>
    </source>
</evidence>
<feature type="transmembrane region" description="Helical" evidence="16">
    <location>
        <begin position="860"/>
        <end position="878"/>
    </location>
</feature>
<evidence type="ECO:0000259" key="17">
    <source>
        <dbReference type="PROSITE" id="PS50011"/>
    </source>
</evidence>
<dbReference type="Pfam" id="PF00954">
    <property type="entry name" value="S_locus_glycop"/>
    <property type="match status" value="2"/>
</dbReference>
<evidence type="ECO:0000256" key="15">
    <source>
        <dbReference type="PROSITE-ProRule" id="PRU10141"/>
    </source>
</evidence>
<feature type="domain" description="Bulb-type lectin" evidence="18">
    <location>
        <begin position="884"/>
        <end position="1012"/>
    </location>
</feature>
<dbReference type="SMART" id="SM00220">
    <property type="entry name" value="S_TKc"/>
    <property type="match status" value="2"/>
</dbReference>
<dbReference type="PANTHER" id="PTHR27002">
    <property type="entry name" value="RECEPTOR-LIKE SERINE/THREONINE-PROTEIN KINASE SD1-8"/>
    <property type="match status" value="1"/>
</dbReference>
<dbReference type="Pfam" id="PF07714">
    <property type="entry name" value="PK_Tyr_Ser-Thr"/>
    <property type="match status" value="1"/>
</dbReference>
<dbReference type="Pfam" id="PF00069">
    <property type="entry name" value="Pkinase"/>
    <property type="match status" value="1"/>
</dbReference>
<keyword evidence="3" id="KW-1003">Cell membrane</keyword>